<proteinExistence type="predicted"/>
<dbReference type="SMART" id="SM00450">
    <property type="entry name" value="RHOD"/>
    <property type="match status" value="1"/>
</dbReference>
<dbReference type="SUPFAM" id="SSF52821">
    <property type="entry name" value="Rhodanese/Cell cycle control phosphatase"/>
    <property type="match status" value="1"/>
</dbReference>
<dbReference type="RefSeq" id="WP_082411587.1">
    <property type="nucleotide sequence ID" value="NZ_AP019782.1"/>
</dbReference>
<dbReference type="CDD" id="cd01522">
    <property type="entry name" value="RHOD_1"/>
    <property type="match status" value="1"/>
</dbReference>
<dbReference type="PROSITE" id="PS50206">
    <property type="entry name" value="RHODANESE_3"/>
    <property type="match status" value="1"/>
</dbReference>
<dbReference type="Proteomes" id="UP000824988">
    <property type="component" value="Chromosome"/>
</dbReference>
<evidence type="ECO:0000313" key="3">
    <source>
        <dbReference type="Proteomes" id="UP000824988"/>
    </source>
</evidence>
<dbReference type="AlphaFoldDB" id="A0A8D4VQG1"/>
<dbReference type="EMBL" id="AP019782">
    <property type="protein sequence ID" value="BBL71372.1"/>
    <property type="molecule type" value="Genomic_DNA"/>
</dbReference>
<dbReference type="Pfam" id="PF00581">
    <property type="entry name" value="Rhodanese"/>
    <property type="match status" value="1"/>
</dbReference>
<organism evidence="2 3">
    <name type="scientific">Methylogaea oryzae</name>
    <dbReference type="NCBI Taxonomy" id="1295382"/>
    <lineage>
        <taxon>Bacteria</taxon>
        <taxon>Pseudomonadati</taxon>
        <taxon>Pseudomonadota</taxon>
        <taxon>Gammaproteobacteria</taxon>
        <taxon>Methylococcales</taxon>
        <taxon>Methylococcaceae</taxon>
        <taxon>Methylogaea</taxon>
    </lineage>
</organism>
<dbReference type="PANTHER" id="PTHR45431">
    <property type="entry name" value="RHODANESE-LIKE DOMAIN-CONTAINING PROTEIN 15, CHLOROPLASTIC"/>
    <property type="match status" value="1"/>
</dbReference>
<dbReference type="KEGG" id="moz:MoryE10_19780"/>
<feature type="domain" description="Rhodanese" evidence="1">
    <location>
        <begin position="64"/>
        <end position="163"/>
    </location>
</feature>
<gene>
    <name evidence="2" type="ORF">MoryE10_19780</name>
</gene>
<sequence>MSALAPALAVDESADIAQGDHRSLQVVLATPPSALLDQARQRAVAEGLKYAGGLHPTEAWVLFQAGAAVLVDVRTAEERKFVGRVPDSKHVAWMTGTAMIRNPRFLRDLEKVVTKDTVILLLCRSGKRSAAAAEAASAAGFGNVFNVLEGFEGDIDNQQQRGDNGGWRLRGLPWIQD</sequence>
<dbReference type="Gene3D" id="3.40.250.10">
    <property type="entry name" value="Rhodanese-like domain"/>
    <property type="match status" value="1"/>
</dbReference>
<protein>
    <submittedName>
        <fullName evidence="2">Rhodanese-like domain-containing protein</fullName>
    </submittedName>
</protein>
<dbReference type="InterPro" id="IPR001763">
    <property type="entry name" value="Rhodanese-like_dom"/>
</dbReference>
<reference evidence="2" key="1">
    <citation type="submission" date="2019-06" db="EMBL/GenBank/DDBJ databases">
        <title>Complete genome sequence of Methylogaea oryzae strain JCM16910.</title>
        <authorList>
            <person name="Asakawa S."/>
        </authorList>
    </citation>
    <scope>NUCLEOTIDE SEQUENCE</scope>
    <source>
        <strain evidence="2">E10</strain>
    </source>
</reference>
<dbReference type="InterPro" id="IPR052367">
    <property type="entry name" value="Thiosulfate_ST/Rhodanese-like"/>
</dbReference>
<name>A0A8D4VQG1_9GAMM</name>
<dbReference type="PANTHER" id="PTHR45431:SF3">
    <property type="entry name" value="RHODANESE-LIKE DOMAIN-CONTAINING PROTEIN 15, CHLOROPLASTIC"/>
    <property type="match status" value="1"/>
</dbReference>
<evidence type="ECO:0000259" key="1">
    <source>
        <dbReference type="PROSITE" id="PS50206"/>
    </source>
</evidence>
<evidence type="ECO:0000313" key="2">
    <source>
        <dbReference type="EMBL" id="BBL71372.1"/>
    </source>
</evidence>
<dbReference type="InterPro" id="IPR036873">
    <property type="entry name" value="Rhodanese-like_dom_sf"/>
</dbReference>
<accession>A0A8D4VQG1</accession>
<keyword evidence="3" id="KW-1185">Reference proteome</keyword>